<evidence type="ECO:0000313" key="5">
    <source>
        <dbReference type="Proteomes" id="UP000094094"/>
    </source>
</evidence>
<evidence type="ECO:0000259" key="2">
    <source>
        <dbReference type="PROSITE" id="PS50943"/>
    </source>
</evidence>
<name>A0A1D7VV65_9ACTN</name>
<dbReference type="Proteomes" id="UP000094094">
    <property type="component" value="Chromosome"/>
</dbReference>
<dbReference type="SUPFAM" id="SSF47413">
    <property type="entry name" value="lambda repressor-like DNA-binding domains"/>
    <property type="match status" value="1"/>
</dbReference>
<dbReference type="Pfam" id="PF13560">
    <property type="entry name" value="HTH_31"/>
    <property type="match status" value="1"/>
</dbReference>
<gene>
    <name evidence="3" type="ORF">SL103_34170</name>
    <name evidence="4" type="ORF">SL103_34260</name>
</gene>
<dbReference type="Gene3D" id="1.10.260.40">
    <property type="entry name" value="lambda repressor-like DNA-binding domains"/>
    <property type="match status" value="1"/>
</dbReference>
<keyword evidence="5" id="KW-1185">Reference proteome</keyword>
<dbReference type="RefSeq" id="WP_069572859.1">
    <property type="nucleotide sequence ID" value="NZ_CP017157.1"/>
</dbReference>
<reference evidence="4 5" key="1">
    <citation type="submission" date="2016-09" db="EMBL/GenBank/DDBJ databases">
        <title>Complete genome sequencing of Streptomyces lydicus 103 and metabolic pathways analysis of antibiotic biosynthesis.</title>
        <authorList>
            <person name="Jia N."/>
            <person name="Ding M.-Z."/>
            <person name="Gao F."/>
            <person name="Yuan Y.-J."/>
        </authorList>
    </citation>
    <scope>NUCLEOTIDE SEQUENCE [LARGE SCALE GENOMIC DNA]</scope>
    <source>
        <strain evidence="4 5">103</strain>
    </source>
</reference>
<dbReference type="KEGG" id="slc:SL103_34260"/>
<dbReference type="OrthoDB" id="3829505at2"/>
<dbReference type="SMART" id="SM00530">
    <property type="entry name" value="HTH_XRE"/>
    <property type="match status" value="1"/>
</dbReference>
<evidence type="ECO:0000256" key="1">
    <source>
        <dbReference type="SAM" id="MobiDB-lite"/>
    </source>
</evidence>
<feature type="region of interest" description="Disordered" evidence="1">
    <location>
        <begin position="92"/>
        <end position="128"/>
    </location>
</feature>
<dbReference type="EMBL" id="CP017157">
    <property type="protein sequence ID" value="AOP50630.1"/>
    <property type="molecule type" value="Genomic_DNA"/>
</dbReference>
<dbReference type="CDD" id="cd00093">
    <property type="entry name" value="HTH_XRE"/>
    <property type="match status" value="1"/>
</dbReference>
<dbReference type="AlphaFoldDB" id="A0A1D7VV65"/>
<accession>A0A1D7VV65</accession>
<protein>
    <recommendedName>
        <fullName evidence="2">HTH cro/C1-type domain-containing protein</fullName>
    </recommendedName>
</protein>
<evidence type="ECO:0000313" key="3">
    <source>
        <dbReference type="EMBL" id="AOP50630.1"/>
    </source>
</evidence>
<evidence type="ECO:0000313" key="4">
    <source>
        <dbReference type="EMBL" id="AOP50642.1"/>
    </source>
</evidence>
<dbReference type="GO" id="GO:0003677">
    <property type="term" value="F:DNA binding"/>
    <property type="evidence" value="ECO:0007669"/>
    <property type="project" value="InterPro"/>
</dbReference>
<dbReference type="KEGG" id="slc:SL103_34170"/>
<dbReference type="EMBL" id="CP017157">
    <property type="protein sequence ID" value="AOP50642.1"/>
    <property type="molecule type" value="Genomic_DNA"/>
</dbReference>
<proteinExistence type="predicted"/>
<dbReference type="PROSITE" id="PS50943">
    <property type="entry name" value="HTH_CROC1"/>
    <property type="match status" value="1"/>
</dbReference>
<sequence length="346" mass="38045">MLDAELALWTKSLESEVLRLAAALENPDAQGEEPLTTLMRIQQRVEKLRPALVARARCRGVSWTRLGRVLNLNKDTVRRKYHDVDRIVRGIVRPRATPAPTADDDGDSPRTPPPSAGTEGVPVIEPPPTDQLAPVLSKLQRASQLTLRALGERAKISTSYLSRILSGERFPDWNTTARIARASGADPSVLRTVWEAAHQQRDHRQAPHSLDSALRYLHHRAGAPSLWSIAVASGGNLDQDLVAAVLDGSVVPDWETVRRLVLVLDGEPSFFTPLWEKVSDHVTEPPTPRIPTTPQHPRGAHLEEMLHAFRETLTEEPTSPAGTAMRTRPMPRPIPALSTLATALGT</sequence>
<feature type="region of interest" description="Disordered" evidence="1">
    <location>
        <begin position="314"/>
        <end position="334"/>
    </location>
</feature>
<organism evidence="4 5">
    <name type="scientific">Streptomyces lydicus</name>
    <dbReference type="NCBI Taxonomy" id="47763"/>
    <lineage>
        <taxon>Bacteria</taxon>
        <taxon>Bacillati</taxon>
        <taxon>Actinomycetota</taxon>
        <taxon>Actinomycetes</taxon>
        <taxon>Kitasatosporales</taxon>
        <taxon>Streptomycetaceae</taxon>
        <taxon>Streptomyces</taxon>
    </lineage>
</organism>
<dbReference type="InterPro" id="IPR001387">
    <property type="entry name" value="Cro/C1-type_HTH"/>
</dbReference>
<dbReference type="InterPro" id="IPR010982">
    <property type="entry name" value="Lambda_DNA-bd_dom_sf"/>
</dbReference>
<feature type="domain" description="HTH cro/C1-type" evidence="2">
    <location>
        <begin position="136"/>
        <end position="190"/>
    </location>
</feature>